<evidence type="ECO:0000313" key="2">
    <source>
        <dbReference type="EMBL" id="KAK8001115.1"/>
    </source>
</evidence>
<dbReference type="Proteomes" id="UP001396898">
    <property type="component" value="Unassembled WGS sequence"/>
</dbReference>
<gene>
    <name evidence="2" type="ORF">PG991_013337</name>
</gene>
<accession>A0ABR1R5P9</accession>
<sequence>MEEPALSGEKVEVYLVRLMLSKSAGSYHSWLGGPFVSWLQKLDITNPMVWMSHHALKIHGDYYELCRDVSVSAPFMGTAQFKLPTADSNREFENRQKWAEDDILLGATILTRHGIDERIKEHEQNLTTPCLKYYNSLLKPRHYSLLNSNCQHFVLDLGFCLQVEFDEHGLAEVWRGTTIVRKILNPIVSLIGLMLTTLAFAAETKWTKALSYTCLVCYFILFRTILIQDLFRITDREERLQALHFYDIDQRSSYLCRQFRKLQSRVRPTQNVFYRPQDTNRFGADLWFWGLPLLFYIYRESYPLTIGSSILLFLKFTLMKIIIDNVIIFILDRFHPLRKGRLSIYRQNARLTLALMRNWRMLHGHDFIHTIRGEQSPSIALERTVMQIEQTQLGNGDEEQGLLRNGGEGPRRVRREGQPHAILWALVREMFTSSDHECCRQRMCGPKCILGQETKQEAKKWWQKRDTPIEDDTEGHSCVEAYGLPRCCC</sequence>
<organism evidence="2 3">
    <name type="scientific">Apiospora marii</name>
    <dbReference type="NCBI Taxonomy" id="335849"/>
    <lineage>
        <taxon>Eukaryota</taxon>
        <taxon>Fungi</taxon>
        <taxon>Dikarya</taxon>
        <taxon>Ascomycota</taxon>
        <taxon>Pezizomycotina</taxon>
        <taxon>Sordariomycetes</taxon>
        <taxon>Xylariomycetidae</taxon>
        <taxon>Amphisphaeriales</taxon>
        <taxon>Apiosporaceae</taxon>
        <taxon>Apiospora</taxon>
    </lineage>
</organism>
<evidence type="ECO:0000256" key="1">
    <source>
        <dbReference type="SAM" id="Phobius"/>
    </source>
</evidence>
<dbReference type="EMBL" id="JAQQWI010000018">
    <property type="protein sequence ID" value="KAK8001115.1"/>
    <property type="molecule type" value="Genomic_DNA"/>
</dbReference>
<feature type="transmembrane region" description="Helical" evidence="1">
    <location>
        <begin position="183"/>
        <end position="203"/>
    </location>
</feature>
<keyword evidence="1" id="KW-0812">Transmembrane</keyword>
<evidence type="ECO:0000313" key="3">
    <source>
        <dbReference type="Proteomes" id="UP001396898"/>
    </source>
</evidence>
<keyword evidence="3" id="KW-1185">Reference proteome</keyword>
<proteinExistence type="predicted"/>
<protein>
    <recommendedName>
        <fullName evidence="4">LRAT domain-containing protein</fullName>
    </recommendedName>
</protein>
<feature type="transmembrane region" description="Helical" evidence="1">
    <location>
        <begin position="209"/>
        <end position="231"/>
    </location>
</feature>
<keyword evidence="1" id="KW-0472">Membrane</keyword>
<keyword evidence="1" id="KW-1133">Transmembrane helix</keyword>
<reference evidence="2 3" key="1">
    <citation type="submission" date="2023-01" db="EMBL/GenBank/DDBJ databases">
        <title>Analysis of 21 Apiospora genomes using comparative genomics revels a genus with tremendous synthesis potential of carbohydrate active enzymes and secondary metabolites.</title>
        <authorList>
            <person name="Sorensen T."/>
        </authorList>
    </citation>
    <scope>NUCLEOTIDE SEQUENCE [LARGE SCALE GENOMIC DNA]</scope>
    <source>
        <strain evidence="2 3">CBS 20057</strain>
    </source>
</reference>
<name>A0ABR1R5P9_9PEZI</name>
<evidence type="ECO:0008006" key="4">
    <source>
        <dbReference type="Google" id="ProtNLM"/>
    </source>
</evidence>
<comment type="caution">
    <text evidence="2">The sequence shown here is derived from an EMBL/GenBank/DDBJ whole genome shotgun (WGS) entry which is preliminary data.</text>
</comment>